<evidence type="ECO:0000313" key="3">
    <source>
        <dbReference type="Proteomes" id="UP000230956"/>
    </source>
</evidence>
<dbReference type="RefSeq" id="WP_286975910.1">
    <property type="nucleotide sequence ID" value="NZ_PFNG01000064.1"/>
</dbReference>
<sequence length="102" mass="11169">AKELGIIGGYSDGTFRPLANVTREEVTAIAIKAGRFSPETLYINIFPDVTSSSWSWPYILEARNLNLVSGYLDGTFHPSSPVTRAEASRIVDLLLKARGDLL</sequence>
<proteinExistence type="predicted"/>
<accession>A0A2M7T9I4</accession>
<dbReference type="PANTHER" id="PTHR43308">
    <property type="entry name" value="OUTER MEMBRANE PROTEIN ALPHA-RELATED"/>
    <property type="match status" value="1"/>
</dbReference>
<comment type="caution">
    <text evidence="2">The sequence shown here is derived from an EMBL/GenBank/DDBJ whole genome shotgun (WGS) entry which is preliminary data.</text>
</comment>
<dbReference type="InterPro" id="IPR051465">
    <property type="entry name" value="Cell_Envelope_Struct_Comp"/>
</dbReference>
<name>A0A2M7T9I4_9ACTN</name>
<protein>
    <submittedName>
        <fullName evidence="2">Glycoside hydrolase</fullName>
    </submittedName>
</protein>
<dbReference type="Pfam" id="PF00395">
    <property type="entry name" value="SLH"/>
    <property type="match status" value="2"/>
</dbReference>
<dbReference type="InterPro" id="IPR001119">
    <property type="entry name" value="SLH_dom"/>
</dbReference>
<dbReference type="EMBL" id="PFNG01000064">
    <property type="protein sequence ID" value="PIZ41240.1"/>
    <property type="molecule type" value="Genomic_DNA"/>
</dbReference>
<organism evidence="2 3">
    <name type="scientific">Candidatus Aquicultor secundus</name>
    <dbReference type="NCBI Taxonomy" id="1973895"/>
    <lineage>
        <taxon>Bacteria</taxon>
        <taxon>Bacillati</taxon>
        <taxon>Actinomycetota</taxon>
        <taxon>Candidatus Aquicultoria</taxon>
        <taxon>Candidatus Aquicultorales</taxon>
        <taxon>Candidatus Aquicultoraceae</taxon>
        <taxon>Candidatus Aquicultor</taxon>
    </lineage>
</organism>
<keyword evidence="2" id="KW-0378">Hydrolase</keyword>
<dbReference type="Proteomes" id="UP000230956">
    <property type="component" value="Unassembled WGS sequence"/>
</dbReference>
<evidence type="ECO:0000313" key="2">
    <source>
        <dbReference type="EMBL" id="PIZ41240.1"/>
    </source>
</evidence>
<dbReference type="AlphaFoldDB" id="A0A2M7T9I4"/>
<dbReference type="GO" id="GO:0016787">
    <property type="term" value="F:hydrolase activity"/>
    <property type="evidence" value="ECO:0007669"/>
    <property type="project" value="UniProtKB-KW"/>
</dbReference>
<feature type="non-terminal residue" evidence="2">
    <location>
        <position position="1"/>
    </location>
</feature>
<evidence type="ECO:0000259" key="1">
    <source>
        <dbReference type="PROSITE" id="PS51272"/>
    </source>
</evidence>
<dbReference type="PROSITE" id="PS51272">
    <property type="entry name" value="SLH"/>
    <property type="match status" value="2"/>
</dbReference>
<gene>
    <name evidence="2" type="ORF">COY37_02615</name>
</gene>
<reference evidence="3" key="1">
    <citation type="submission" date="2017-09" db="EMBL/GenBank/DDBJ databases">
        <title>Depth-based differentiation of microbial function through sediment-hosted aquifers and enrichment of novel symbionts in the deep terrestrial subsurface.</title>
        <authorList>
            <person name="Probst A.J."/>
            <person name="Ladd B."/>
            <person name="Jarett J.K."/>
            <person name="Geller-Mcgrath D.E."/>
            <person name="Sieber C.M.K."/>
            <person name="Emerson J.B."/>
            <person name="Anantharaman K."/>
            <person name="Thomas B.C."/>
            <person name="Malmstrom R."/>
            <person name="Stieglmeier M."/>
            <person name="Klingl A."/>
            <person name="Woyke T."/>
            <person name="Ryan C.M."/>
            <person name="Banfield J.F."/>
        </authorList>
    </citation>
    <scope>NUCLEOTIDE SEQUENCE [LARGE SCALE GENOMIC DNA]</scope>
</reference>
<feature type="domain" description="SLH" evidence="1">
    <location>
        <begin position="1"/>
        <end position="41"/>
    </location>
</feature>
<feature type="domain" description="SLH" evidence="1">
    <location>
        <begin position="42"/>
        <end position="102"/>
    </location>
</feature>